<name>A0A4Z2FGS1_9TELE</name>
<proteinExistence type="predicted"/>
<sequence length="72" mass="7802">MRRSSARQEAPPPGRRLLRLAAAGRSLTRPAGHERGYSLWAKRGGLSLTSVSLTVTVVVPESPPRWPPMSLA</sequence>
<dbReference type="EMBL" id="SRLO01001191">
    <property type="protein sequence ID" value="TNN40417.1"/>
    <property type="molecule type" value="Genomic_DNA"/>
</dbReference>
<evidence type="ECO:0000313" key="2">
    <source>
        <dbReference type="Proteomes" id="UP000314294"/>
    </source>
</evidence>
<keyword evidence="2" id="KW-1185">Reference proteome</keyword>
<gene>
    <name evidence="1" type="ORF">EYF80_049404</name>
</gene>
<dbReference type="AlphaFoldDB" id="A0A4Z2FGS1"/>
<dbReference type="Proteomes" id="UP000314294">
    <property type="component" value="Unassembled WGS sequence"/>
</dbReference>
<protein>
    <submittedName>
        <fullName evidence="1">Uncharacterized protein</fullName>
    </submittedName>
</protein>
<comment type="caution">
    <text evidence="1">The sequence shown here is derived from an EMBL/GenBank/DDBJ whole genome shotgun (WGS) entry which is preliminary data.</text>
</comment>
<evidence type="ECO:0000313" key="1">
    <source>
        <dbReference type="EMBL" id="TNN40417.1"/>
    </source>
</evidence>
<organism evidence="1 2">
    <name type="scientific">Liparis tanakae</name>
    <name type="common">Tanaka's snailfish</name>
    <dbReference type="NCBI Taxonomy" id="230148"/>
    <lineage>
        <taxon>Eukaryota</taxon>
        <taxon>Metazoa</taxon>
        <taxon>Chordata</taxon>
        <taxon>Craniata</taxon>
        <taxon>Vertebrata</taxon>
        <taxon>Euteleostomi</taxon>
        <taxon>Actinopterygii</taxon>
        <taxon>Neopterygii</taxon>
        <taxon>Teleostei</taxon>
        <taxon>Neoteleostei</taxon>
        <taxon>Acanthomorphata</taxon>
        <taxon>Eupercaria</taxon>
        <taxon>Perciformes</taxon>
        <taxon>Cottioidei</taxon>
        <taxon>Cottales</taxon>
        <taxon>Liparidae</taxon>
        <taxon>Liparis</taxon>
    </lineage>
</organism>
<reference evidence="1 2" key="1">
    <citation type="submission" date="2019-03" db="EMBL/GenBank/DDBJ databases">
        <title>First draft genome of Liparis tanakae, snailfish: a comprehensive survey of snailfish specific genes.</title>
        <authorList>
            <person name="Kim W."/>
            <person name="Song I."/>
            <person name="Jeong J.-H."/>
            <person name="Kim D."/>
            <person name="Kim S."/>
            <person name="Ryu S."/>
            <person name="Song J.Y."/>
            <person name="Lee S.K."/>
        </authorList>
    </citation>
    <scope>NUCLEOTIDE SEQUENCE [LARGE SCALE GENOMIC DNA]</scope>
    <source>
        <tissue evidence="1">Muscle</tissue>
    </source>
</reference>
<accession>A0A4Z2FGS1</accession>